<comment type="caution">
    <text evidence="2">The sequence shown here is derived from an EMBL/GenBank/DDBJ whole genome shotgun (WGS) entry which is preliminary data.</text>
</comment>
<dbReference type="AlphaFoldDB" id="A0ABC8UU70"/>
<feature type="compositionally biased region" description="Polar residues" evidence="1">
    <location>
        <begin position="1"/>
        <end position="15"/>
    </location>
</feature>
<evidence type="ECO:0000256" key="1">
    <source>
        <dbReference type="SAM" id="MobiDB-lite"/>
    </source>
</evidence>
<feature type="non-terminal residue" evidence="2">
    <location>
        <position position="1"/>
    </location>
</feature>
<protein>
    <submittedName>
        <fullName evidence="2">Uncharacterized protein</fullName>
    </submittedName>
</protein>
<gene>
    <name evidence="2" type="ORF">ILEXP_LOCUS54970</name>
</gene>
<sequence>RQGGSDSKAASSQATLRCPSRLFSTQAHSGDHSDEQGSNNYCSAQFSGGGDNSSDLSDNEQQLKETTTQATALDR</sequence>
<feature type="compositionally biased region" description="Polar residues" evidence="1">
    <location>
        <begin position="36"/>
        <end position="46"/>
    </location>
</feature>
<feature type="region of interest" description="Disordered" evidence="1">
    <location>
        <begin position="1"/>
        <end position="75"/>
    </location>
</feature>
<dbReference type="Proteomes" id="UP001642360">
    <property type="component" value="Unassembled WGS sequence"/>
</dbReference>
<evidence type="ECO:0000313" key="2">
    <source>
        <dbReference type="EMBL" id="CAK9184622.1"/>
    </source>
</evidence>
<feature type="compositionally biased region" description="Polar residues" evidence="1">
    <location>
        <begin position="64"/>
        <end position="75"/>
    </location>
</feature>
<dbReference type="EMBL" id="CAUOFW020009049">
    <property type="protein sequence ID" value="CAK9184622.1"/>
    <property type="molecule type" value="Genomic_DNA"/>
</dbReference>
<organism evidence="2 3">
    <name type="scientific">Ilex paraguariensis</name>
    <name type="common">yerba mate</name>
    <dbReference type="NCBI Taxonomy" id="185542"/>
    <lineage>
        <taxon>Eukaryota</taxon>
        <taxon>Viridiplantae</taxon>
        <taxon>Streptophyta</taxon>
        <taxon>Embryophyta</taxon>
        <taxon>Tracheophyta</taxon>
        <taxon>Spermatophyta</taxon>
        <taxon>Magnoliopsida</taxon>
        <taxon>eudicotyledons</taxon>
        <taxon>Gunneridae</taxon>
        <taxon>Pentapetalae</taxon>
        <taxon>asterids</taxon>
        <taxon>campanulids</taxon>
        <taxon>Aquifoliales</taxon>
        <taxon>Aquifoliaceae</taxon>
        <taxon>Ilex</taxon>
    </lineage>
</organism>
<keyword evidence="3" id="KW-1185">Reference proteome</keyword>
<proteinExistence type="predicted"/>
<accession>A0ABC8UU70</accession>
<evidence type="ECO:0000313" key="3">
    <source>
        <dbReference type="Proteomes" id="UP001642360"/>
    </source>
</evidence>
<reference evidence="2 3" key="1">
    <citation type="submission" date="2024-02" db="EMBL/GenBank/DDBJ databases">
        <authorList>
            <person name="Vignale AGUSTIN F."/>
            <person name="Sosa J E."/>
            <person name="Modenutti C."/>
        </authorList>
    </citation>
    <scope>NUCLEOTIDE SEQUENCE [LARGE SCALE GENOMIC DNA]</scope>
</reference>
<name>A0ABC8UU70_9AQUA</name>